<proteinExistence type="inferred from homology"/>
<dbReference type="Proteomes" id="UP000544122">
    <property type="component" value="Unassembled WGS sequence"/>
</dbReference>
<feature type="domain" description="Superoxide dismutase copper/zinc binding" evidence="3">
    <location>
        <begin position="42"/>
        <end position="174"/>
    </location>
</feature>
<evidence type="ECO:0000259" key="3">
    <source>
        <dbReference type="Pfam" id="PF00080"/>
    </source>
</evidence>
<dbReference type="PANTHER" id="PTHR10003">
    <property type="entry name" value="SUPEROXIDE DISMUTASE CU-ZN -RELATED"/>
    <property type="match status" value="1"/>
</dbReference>
<reference evidence="4 5" key="1">
    <citation type="submission" date="2020-03" db="EMBL/GenBank/DDBJ databases">
        <title>Bradyrhizobium diversity isolated from nodules of Indigofera sp.</title>
        <authorList>
            <person name="Klepa M."/>
            <person name="Helene L."/>
            <person name="Hungria M."/>
        </authorList>
    </citation>
    <scope>NUCLEOTIDE SEQUENCE [LARGE SCALE GENOMIC DNA]</scope>
    <source>
        <strain evidence="4 5">WSM 1791</strain>
    </source>
</reference>
<accession>A0A7Y4LYK8</accession>
<comment type="similarity">
    <text evidence="1">Belongs to the Cu-Zn superoxide dismutase family.</text>
</comment>
<dbReference type="AlphaFoldDB" id="A0A7Y4LYK8"/>
<evidence type="ECO:0000313" key="4">
    <source>
        <dbReference type="EMBL" id="NOJ43366.1"/>
    </source>
</evidence>
<sequence length="176" mass="17688">MRFNVVTLAAATIVTGASAAYAATETITMNAIDANGIGKEIGTLVLSDTQTGLQITPRLVGLPPGDHGFHAHVNPNCGPGPGPNGQPAAGMAAGDHYDPANTGKHLGPYGEGHKGDMPVLIVDARGKARETVAVPHLTVADVKGRAIMIHAGGDNYSDQPTPVGGGGARIACGVSK</sequence>
<evidence type="ECO:0000256" key="1">
    <source>
        <dbReference type="ARBA" id="ARBA00010457"/>
    </source>
</evidence>
<feature type="signal peptide" evidence="2">
    <location>
        <begin position="1"/>
        <end position="22"/>
    </location>
</feature>
<organism evidence="4 5">
    <name type="scientific">Bradyrhizobium australiense</name>
    <dbReference type="NCBI Taxonomy" id="2721161"/>
    <lineage>
        <taxon>Bacteria</taxon>
        <taxon>Pseudomonadati</taxon>
        <taxon>Pseudomonadota</taxon>
        <taxon>Alphaproteobacteria</taxon>
        <taxon>Hyphomicrobiales</taxon>
        <taxon>Nitrobacteraceae</taxon>
        <taxon>Bradyrhizobium</taxon>
    </lineage>
</organism>
<gene>
    <name evidence="4" type="ORF">HCN58_28045</name>
</gene>
<protein>
    <submittedName>
        <fullName evidence="4">Superoxide dismutase [Cu-Zn] SodC2</fullName>
    </submittedName>
</protein>
<dbReference type="InterPro" id="IPR001424">
    <property type="entry name" value="SOD_Cu_Zn_dom"/>
</dbReference>
<dbReference type="SUPFAM" id="SSF49329">
    <property type="entry name" value="Cu,Zn superoxide dismutase-like"/>
    <property type="match status" value="1"/>
</dbReference>
<dbReference type="InterPro" id="IPR036423">
    <property type="entry name" value="SOD-like_Cu/Zn_dom_sf"/>
</dbReference>
<dbReference type="GO" id="GO:0005507">
    <property type="term" value="F:copper ion binding"/>
    <property type="evidence" value="ECO:0007669"/>
    <property type="project" value="InterPro"/>
</dbReference>
<name>A0A7Y4LYK8_9BRAD</name>
<dbReference type="Pfam" id="PF00080">
    <property type="entry name" value="Sod_Cu"/>
    <property type="match status" value="1"/>
</dbReference>
<evidence type="ECO:0000256" key="2">
    <source>
        <dbReference type="SAM" id="SignalP"/>
    </source>
</evidence>
<keyword evidence="2" id="KW-0732">Signal</keyword>
<dbReference type="Gene3D" id="2.60.40.200">
    <property type="entry name" value="Superoxide dismutase, copper/zinc binding domain"/>
    <property type="match status" value="1"/>
</dbReference>
<dbReference type="RefSeq" id="WP_171582575.1">
    <property type="nucleotide sequence ID" value="NZ_JAAVLX010000010.1"/>
</dbReference>
<evidence type="ECO:0000313" key="5">
    <source>
        <dbReference type="Proteomes" id="UP000544122"/>
    </source>
</evidence>
<keyword evidence="5" id="KW-1185">Reference proteome</keyword>
<feature type="chain" id="PRO_5030888317" evidence="2">
    <location>
        <begin position="23"/>
        <end position="176"/>
    </location>
</feature>
<dbReference type="NCBIfam" id="NF007628">
    <property type="entry name" value="PRK10290.1"/>
    <property type="match status" value="1"/>
</dbReference>
<dbReference type="InterPro" id="IPR024134">
    <property type="entry name" value="SOD_Cu/Zn_/chaperone"/>
</dbReference>
<dbReference type="GO" id="GO:0006801">
    <property type="term" value="P:superoxide metabolic process"/>
    <property type="evidence" value="ECO:0007669"/>
    <property type="project" value="InterPro"/>
</dbReference>
<comment type="caution">
    <text evidence="4">The sequence shown here is derived from an EMBL/GenBank/DDBJ whole genome shotgun (WGS) entry which is preliminary data.</text>
</comment>
<dbReference type="EMBL" id="JAAVLX010000010">
    <property type="protein sequence ID" value="NOJ43366.1"/>
    <property type="molecule type" value="Genomic_DNA"/>
</dbReference>